<keyword evidence="3 6" id="KW-0119">Carbohydrate metabolism</keyword>
<evidence type="ECO:0000256" key="7">
    <source>
        <dbReference type="RuleBase" id="RU361166"/>
    </source>
</evidence>
<evidence type="ECO:0000313" key="11">
    <source>
        <dbReference type="Proteomes" id="UP000000268"/>
    </source>
</evidence>
<dbReference type="InterPro" id="IPR008928">
    <property type="entry name" value="6-hairpin_glycosidase_sf"/>
</dbReference>
<organism evidence="10 11">
    <name type="scientific">Acaryochloris marina (strain MBIC 11017)</name>
    <dbReference type="NCBI Taxonomy" id="329726"/>
    <lineage>
        <taxon>Bacteria</taxon>
        <taxon>Bacillati</taxon>
        <taxon>Cyanobacteriota</taxon>
        <taxon>Cyanophyceae</taxon>
        <taxon>Acaryochloridales</taxon>
        <taxon>Acaryochloridaceae</taxon>
        <taxon>Acaryochloris</taxon>
    </lineage>
</organism>
<feature type="domain" description="Glycoside hydrolase family 9" evidence="8">
    <location>
        <begin position="108"/>
        <end position="549"/>
    </location>
</feature>
<dbReference type="eggNOG" id="COG3291">
    <property type="taxonomic scope" value="Bacteria"/>
</dbReference>
<dbReference type="SUPFAM" id="SSF48208">
    <property type="entry name" value="Six-hairpin glycosidases"/>
    <property type="match status" value="1"/>
</dbReference>
<dbReference type="PANTHER" id="PTHR22298">
    <property type="entry name" value="ENDO-1,4-BETA-GLUCANASE"/>
    <property type="match status" value="1"/>
</dbReference>
<dbReference type="EMBL" id="CP000828">
    <property type="protein sequence ID" value="ABW27815.1"/>
    <property type="molecule type" value="Genomic_DNA"/>
</dbReference>
<dbReference type="Proteomes" id="UP000000268">
    <property type="component" value="Chromosome"/>
</dbReference>
<comment type="similarity">
    <text evidence="1 6 7">Belongs to the glycosyl hydrolase 9 (cellulase E) family.</text>
</comment>
<evidence type="ECO:0000256" key="1">
    <source>
        <dbReference type="ARBA" id="ARBA00007072"/>
    </source>
</evidence>
<dbReference type="SUPFAM" id="SSF81296">
    <property type="entry name" value="E set domains"/>
    <property type="match status" value="1"/>
</dbReference>
<keyword evidence="4 6" id="KW-0326">Glycosidase</keyword>
<evidence type="ECO:0000256" key="5">
    <source>
        <dbReference type="ARBA" id="ARBA00023326"/>
    </source>
</evidence>
<proteinExistence type="inferred from homology"/>
<dbReference type="Gene3D" id="1.50.10.10">
    <property type="match status" value="1"/>
</dbReference>
<name>B0C9D4_ACAM1</name>
<dbReference type="Gene3D" id="2.60.40.10">
    <property type="entry name" value="Immunoglobulins"/>
    <property type="match status" value="1"/>
</dbReference>
<dbReference type="InterPro" id="IPR014756">
    <property type="entry name" value="Ig_E-set"/>
</dbReference>
<dbReference type="CDD" id="cd02850">
    <property type="entry name" value="E_set_Cellulase_N"/>
    <property type="match status" value="1"/>
</dbReference>
<dbReference type="GO" id="GO:0030245">
    <property type="term" value="P:cellulose catabolic process"/>
    <property type="evidence" value="ECO:0007669"/>
    <property type="project" value="UniProtKB-KW"/>
</dbReference>
<accession>B0C9D4</accession>
<dbReference type="STRING" id="329726.AM1_2816"/>
<dbReference type="HOGENOM" id="CLU_006010_2_1_3"/>
<keyword evidence="11" id="KW-1185">Reference proteome</keyword>
<dbReference type="InterPro" id="IPR012341">
    <property type="entry name" value="6hp_glycosidase-like_sf"/>
</dbReference>
<dbReference type="KEGG" id="amr:AM1_2816"/>
<dbReference type="InterPro" id="IPR013783">
    <property type="entry name" value="Ig-like_fold"/>
</dbReference>
<evidence type="ECO:0000256" key="4">
    <source>
        <dbReference type="ARBA" id="ARBA00023295"/>
    </source>
</evidence>
<dbReference type="Pfam" id="PF02927">
    <property type="entry name" value="CelD_N"/>
    <property type="match status" value="1"/>
</dbReference>
<evidence type="ECO:0000256" key="6">
    <source>
        <dbReference type="PROSITE-ProRule" id="PRU10060"/>
    </source>
</evidence>
<feature type="active site" evidence="6">
    <location>
        <position position="527"/>
    </location>
</feature>
<sequence length="556" mass="62651">MAKWVCSQQLAEDFAPKIVLNQVGYRANWDKVAFLLNAEDNAPITTNVIDRQSGKTVATIQPGPAELDEQSRDRIQTLDFSNFKRSGEYYLQAGDLKSVPFQIGQDIYQDTFTKLLRTYYLQRCGVAIFDPITGIYHPPCHLKDAVIAHDDAFHKAGDTVQSQGGWHDAGDYGKYVATTTVTIGSLFSLYEQYPQNFTDDQLDIPESGNQLPDLLDEMKVGLDWLLSTQRQDGGVYRKLSGKEWPIGKAPDEDKQTRYLYGVSTPETGKFAAVMAMAGRIYKDPQQAKTYLDAAQLAWDYLQTQDQMQEGWIDGDDSGSGKYLLSEIDIEDSLKTDIDDRYWAAAELFLTTGDSKFEQYLVDHFDQMPFNLYEWKDASTLGMVDYLFYAKADPNQLKPQIQQKLLDRADQIMGRVEGSGYRLANHRFIWGSNKMTVEEGITLVHAYHLTQEQKYKEAALDQLHYMMGRNHFDQTFVTGVGTHPVAKVNHLFARAKQINIPGLVVGGPNDGAQDNIAPKGLGIRSYLDSEKSYATNEYAIDYNAPLITLLGMLLETS</sequence>
<dbReference type="GO" id="GO:0008810">
    <property type="term" value="F:cellulase activity"/>
    <property type="evidence" value="ECO:0007669"/>
    <property type="project" value="UniProtKB-EC"/>
</dbReference>
<dbReference type="AlphaFoldDB" id="B0C9D4"/>
<evidence type="ECO:0000259" key="8">
    <source>
        <dbReference type="Pfam" id="PF00759"/>
    </source>
</evidence>
<dbReference type="EC" id="3.2.1.4" evidence="7"/>
<evidence type="ECO:0000256" key="3">
    <source>
        <dbReference type="ARBA" id="ARBA00023277"/>
    </source>
</evidence>
<dbReference type="Pfam" id="PF00759">
    <property type="entry name" value="Glyco_hydro_9"/>
    <property type="match status" value="1"/>
</dbReference>
<feature type="active site" evidence="6">
    <location>
        <position position="536"/>
    </location>
</feature>
<dbReference type="InterPro" id="IPR004197">
    <property type="entry name" value="Cellulase_Ig-like"/>
</dbReference>
<comment type="catalytic activity">
    <reaction evidence="7">
        <text>Endohydrolysis of (1-&gt;4)-beta-D-glucosidic linkages in cellulose, lichenin and cereal beta-D-glucans.</text>
        <dbReference type="EC" id="3.2.1.4"/>
    </reaction>
</comment>
<dbReference type="InterPro" id="IPR033126">
    <property type="entry name" value="Glyco_hydro_9_Asp/Glu_AS"/>
</dbReference>
<gene>
    <name evidence="10" type="ordered locus">AM1_2816</name>
</gene>
<evidence type="ECO:0000256" key="2">
    <source>
        <dbReference type="ARBA" id="ARBA00022801"/>
    </source>
</evidence>
<keyword evidence="7" id="KW-0136">Cellulose degradation</keyword>
<evidence type="ECO:0000259" key="9">
    <source>
        <dbReference type="Pfam" id="PF02927"/>
    </source>
</evidence>
<keyword evidence="5 6" id="KW-0624">Polysaccharide degradation</keyword>
<dbReference type="InterPro" id="IPR001701">
    <property type="entry name" value="Glyco_hydro_9"/>
</dbReference>
<reference evidence="10 11" key="1">
    <citation type="journal article" date="2008" name="Proc. Natl. Acad. Sci. U.S.A.">
        <title>Niche adaptation and genome expansion in the chlorophyll d-producing cyanobacterium Acaryochloris marina.</title>
        <authorList>
            <person name="Swingley W.D."/>
            <person name="Chen M."/>
            <person name="Cheung P.C."/>
            <person name="Conrad A.L."/>
            <person name="Dejesa L.C."/>
            <person name="Hao J."/>
            <person name="Honchak B.M."/>
            <person name="Karbach L.E."/>
            <person name="Kurdoglu A."/>
            <person name="Lahiri S."/>
            <person name="Mastrian S.D."/>
            <person name="Miyashita H."/>
            <person name="Page L."/>
            <person name="Ramakrishna P."/>
            <person name="Satoh S."/>
            <person name="Sattley W.M."/>
            <person name="Shimada Y."/>
            <person name="Taylor H.L."/>
            <person name="Tomo T."/>
            <person name="Tsuchiya T."/>
            <person name="Wang Z.T."/>
            <person name="Raymond J."/>
            <person name="Mimuro M."/>
            <person name="Blankenship R.E."/>
            <person name="Touchman J.W."/>
        </authorList>
    </citation>
    <scope>NUCLEOTIDE SEQUENCE [LARGE SCALE GENOMIC DNA]</scope>
    <source>
        <strain evidence="11">MBIC 11017</strain>
    </source>
</reference>
<protein>
    <recommendedName>
        <fullName evidence="7">Endoglucanase</fullName>
        <ecNumber evidence="7">3.2.1.4</ecNumber>
    </recommendedName>
</protein>
<evidence type="ECO:0000313" key="10">
    <source>
        <dbReference type="EMBL" id="ABW27815.1"/>
    </source>
</evidence>
<keyword evidence="2 6" id="KW-0378">Hydrolase</keyword>
<dbReference type="CAZy" id="GH9">
    <property type="family name" value="Glycoside Hydrolase Family 9"/>
</dbReference>
<feature type="domain" description="Cellulase Ig-like" evidence="9">
    <location>
        <begin position="15"/>
        <end position="97"/>
    </location>
</feature>
<dbReference type="PROSITE" id="PS00698">
    <property type="entry name" value="GH9_3"/>
    <property type="match status" value="1"/>
</dbReference>